<keyword evidence="2" id="KW-0472">Membrane</keyword>
<reference evidence="3 4" key="1">
    <citation type="submission" date="2018-09" db="EMBL/GenBank/DDBJ databases">
        <title>Genome sequencing of Nocardioides immobilis CCTCC AB 2017083 for comparison to Nocardioides silvaticus.</title>
        <authorList>
            <person name="Li C."/>
            <person name="Wang G."/>
        </authorList>
    </citation>
    <scope>NUCLEOTIDE SEQUENCE [LARGE SCALE GENOMIC DNA]</scope>
    <source>
        <strain evidence="3 4">CCTCC AB 2017083</strain>
    </source>
</reference>
<protein>
    <submittedName>
        <fullName evidence="3">DUF2306 domain-containing protein</fullName>
    </submittedName>
</protein>
<keyword evidence="2" id="KW-0812">Transmembrane</keyword>
<feature type="transmembrane region" description="Helical" evidence="2">
    <location>
        <begin position="24"/>
        <end position="46"/>
    </location>
</feature>
<organism evidence="3 4">
    <name type="scientific">Nocardioides immobilis</name>
    <dbReference type="NCBI Taxonomy" id="2049295"/>
    <lineage>
        <taxon>Bacteria</taxon>
        <taxon>Bacillati</taxon>
        <taxon>Actinomycetota</taxon>
        <taxon>Actinomycetes</taxon>
        <taxon>Propionibacteriales</taxon>
        <taxon>Nocardioidaceae</taxon>
        <taxon>Nocardioides</taxon>
    </lineage>
</organism>
<proteinExistence type="predicted"/>
<dbReference type="AlphaFoldDB" id="A0A417Y7L4"/>
<dbReference type="EMBL" id="QXGH01000009">
    <property type="protein sequence ID" value="RHW28537.1"/>
    <property type="molecule type" value="Genomic_DNA"/>
</dbReference>
<sequence>MSPSTPLACRGRTDRGRGSSRGSVVAWSVLALALLYAPIAISSMWFTVVPDAPRLQERVDAWVGGHAYAAGRGSVAALRSGAYVDHRVIMLVHTVLGGFALLVAALQCVTAHRLTRRVHRLVGRTYLALMGTSMGAAILFLLVSPRLDVAGQVAFRWQLWVLALSTVGTAVLATRSARQGDADAHRAWMALNIAFMLTAPVLRLLWTCLAPLFPRHDMLTNLEVGSVVLAVAAPAAGSLAVMARSGTPRDDRHPGVRHRWLPLVVLAVLGCVIVVVRQPGAGAGPGELPWFHAVPVLVSVAICVKGSLGSRNLRTRAQDWDSLLVGVALAPWAAVVVGIASTSWVGAAEGYLVGLMVAPGVPVVAALATVVRRRSLSGRAPIATRPASSADPADAWGTTSRLLRSRDRARCAAVLDTRP</sequence>
<dbReference type="Pfam" id="PF10067">
    <property type="entry name" value="DUF2306"/>
    <property type="match status" value="1"/>
</dbReference>
<dbReference type="InterPro" id="IPR018750">
    <property type="entry name" value="DUF2306_membrane"/>
</dbReference>
<dbReference type="Proteomes" id="UP000283644">
    <property type="component" value="Unassembled WGS sequence"/>
</dbReference>
<feature type="transmembrane region" description="Helical" evidence="2">
    <location>
        <begin position="351"/>
        <end position="371"/>
    </location>
</feature>
<accession>A0A417Y7L4</accession>
<feature type="transmembrane region" description="Helical" evidence="2">
    <location>
        <begin position="259"/>
        <end position="276"/>
    </location>
</feature>
<evidence type="ECO:0000313" key="4">
    <source>
        <dbReference type="Proteomes" id="UP000283644"/>
    </source>
</evidence>
<keyword evidence="2" id="KW-1133">Transmembrane helix</keyword>
<evidence type="ECO:0000256" key="1">
    <source>
        <dbReference type="SAM" id="MobiDB-lite"/>
    </source>
</evidence>
<name>A0A417Y7L4_9ACTN</name>
<evidence type="ECO:0000313" key="3">
    <source>
        <dbReference type="EMBL" id="RHW28537.1"/>
    </source>
</evidence>
<gene>
    <name evidence="3" type="ORF">D0Z08_01300</name>
</gene>
<feature type="transmembrane region" description="Helical" evidence="2">
    <location>
        <begin position="88"/>
        <end position="109"/>
    </location>
</feature>
<dbReference type="OrthoDB" id="4698148at2"/>
<comment type="caution">
    <text evidence="3">The sequence shown here is derived from an EMBL/GenBank/DDBJ whole genome shotgun (WGS) entry which is preliminary data.</text>
</comment>
<feature type="transmembrane region" description="Helical" evidence="2">
    <location>
        <begin position="320"/>
        <end position="345"/>
    </location>
</feature>
<feature type="transmembrane region" description="Helical" evidence="2">
    <location>
        <begin position="155"/>
        <end position="175"/>
    </location>
</feature>
<keyword evidence="4" id="KW-1185">Reference proteome</keyword>
<evidence type="ECO:0000256" key="2">
    <source>
        <dbReference type="SAM" id="Phobius"/>
    </source>
</evidence>
<feature type="region of interest" description="Disordered" evidence="1">
    <location>
        <begin position="1"/>
        <end position="20"/>
    </location>
</feature>
<feature type="transmembrane region" description="Helical" evidence="2">
    <location>
        <begin position="288"/>
        <end position="308"/>
    </location>
</feature>
<feature type="transmembrane region" description="Helical" evidence="2">
    <location>
        <begin position="121"/>
        <end position="143"/>
    </location>
</feature>
<feature type="transmembrane region" description="Helical" evidence="2">
    <location>
        <begin position="226"/>
        <end position="247"/>
    </location>
</feature>
<feature type="transmembrane region" description="Helical" evidence="2">
    <location>
        <begin position="187"/>
        <end position="206"/>
    </location>
</feature>